<dbReference type="Pfam" id="PF00535">
    <property type="entry name" value="Glycos_transf_2"/>
    <property type="match status" value="1"/>
</dbReference>
<proteinExistence type="predicted"/>
<reference evidence="6" key="1">
    <citation type="journal article" date="2019" name="Int. J. Syst. Evol. Microbiol.">
        <title>The Global Catalogue of Microorganisms (GCM) 10K type strain sequencing project: providing services to taxonomists for standard genome sequencing and annotation.</title>
        <authorList>
            <consortium name="The Broad Institute Genomics Platform"/>
            <consortium name="The Broad Institute Genome Sequencing Center for Infectious Disease"/>
            <person name="Wu L."/>
            <person name="Ma J."/>
        </authorList>
    </citation>
    <scope>NUCLEOTIDE SEQUENCE [LARGE SCALE GENOMIC DNA]</scope>
    <source>
        <strain evidence="6">CCM 7491</strain>
    </source>
</reference>
<dbReference type="PANTHER" id="PTHR12526">
    <property type="entry name" value="GLYCOSYLTRANSFERASE"/>
    <property type="match status" value="1"/>
</dbReference>
<protein>
    <submittedName>
        <fullName evidence="5">Glycosyltransferase</fullName>
        <ecNumber evidence="5">2.4.-.-</ecNumber>
    </submittedName>
</protein>
<dbReference type="RefSeq" id="WP_380793475.1">
    <property type="nucleotide sequence ID" value="NZ_JBHRVU010000004.1"/>
</dbReference>
<dbReference type="SUPFAM" id="SSF53756">
    <property type="entry name" value="UDP-Glycosyltransferase/glycogen phosphorylase"/>
    <property type="match status" value="2"/>
</dbReference>
<dbReference type="PANTHER" id="PTHR12526:SF636">
    <property type="entry name" value="BLL3647 PROTEIN"/>
    <property type="match status" value="1"/>
</dbReference>
<feature type="region of interest" description="Disordered" evidence="1">
    <location>
        <begin position="551"/>
        <end position="571"/>
    </location>
</feature>
<dbReference type="InterPro" id="IPR001296">
    <property type="entry name" value="Glyco_trans_1"/>
</dbReference>
<dbReference type="EMBL" id="JBHRVU010000004">
    <property type="protein sequence ID" value="MFC3440447.1"/>
    <property type="molecule type" value="Genomic_DNA"/>
</dbReference>
<gene>
    <name evidence="5" type="ORF">ACFOKF_04395</name>
</gene>
<keyword evidence="6" id="KW-1185">Reference proteome</keyword>
<evidence type="ECO:0000259" key="3">
    <source>
        <dbReference type="Pfam" id="PF00535"/>
    </source>
</evidence>
<keyword evidence="5" id="KW-0808">Transferase</keyword>
<dbReference type="Proteomes" id="UP001595681">
    <property type="component" value="Unassembled WGS sequence"/>
</dbReference>
<feature type="domain" description="Glycosyltransferase subfamily 4-like N-terminal" evidence="4">
    <location>
        <begin position="1008"/>
        <end position="1154"/>
    </location>
</feature>
<feature type="domain" description="Glycosyl transferase family 1" evidence="2">
    <location>
        <begin position="1166"/>
        <end position="1326"/>
    </location>
</feature>
<dbReference type="CDD" id="cd03801">
    <property type="entry name" value="GT4_PimA-like"/>
    <property type="match status" value="2"/>
</dbReference>
<dbReference type="SUPFAM" id="SSF53448">
    <property type="entry name" value="Nucleotide-diphospho-sugar transferases"/>
    <property type="match status" value="1"/>
</dbReference>
<evidence type="ECO:0000256" key="1">
    <source>
        <dbReference type="SAM" id="MobiDB-lite"/>
    </source>
</evidence>
<comment type="caution">
    <text evidence="5">The sequence shown here is derived from an EMBL/GenBank/DDBJ whole genome shotgun (WGS) entry which is preliminary data.</text>
</comment>
<accession>A0ABV7NDK5</accession>
<dbReference type="Pfam" id="PF13439">
    <property type="entry name" value="Glyco_transf_4"/>
    <property type="match status" value="1"/>
</dbReference>
<dbReference type="EC" id="2.4.-.-" evidence="5"/>
<evidence type="ECO:0000313" key="5">
    <source>
        <dbReference type="EMBL" id="MFC3440447.1"/>
    </source>
</evidence>
<dbReference type="Pfam" id="PF00534">
    <property type="entry name" value="Glycos_transf_1"/>
    <property type="match status" value="1"/>
</dbReference>
<dbReference type="Gene3D" id="3.40.50.2000">
    <property type="entry name" value="Glycogen Phosphorylase B"/>
    <property type="match status" value="4"/>
</dbReference>
<evidence type="ECO:0000259" key="2">
    <source>
        <dbReference type="Pfam" id="PF00534"/>
    </source>
</evidence>
<dbReference type="InterPro" id="IPR028098">
    <property type="entry name" value="Glyco_trans_4-like_N"/>
</dbReference>
<evidence type="ECO:0000259" key="4">
    <source>
        <dbReference type="Pfam" id="PF13439"/>
    </source>
</evidence>
<sequence length="1774" mass="192964">MAGWVWRANIPDVPLRVEALVNDEIVGLALADLPRPDLAAAGKGLGNHGFRMELLRPLMEGEEPLIRLAEQRSVAISPTGAFMLIADMPAEADAPESGAADVATEADRDIPPHIEGFVEHASHEGATGWVWSPDAPDMALAVEAVLDDQVIGSAVAEIAREDLVVAGKGTGRYGFILPYDDFIAEGAEPIVRLTRRPSMILTAHGAIDVTADKAPVSPPVAVEGYIELLTHDGVSGWVWREDAPDMVLSVEAVLDGTVIGAAQADILREDVAAAGKGSGRYGFALRFFEPIAGDVLPIVRVVEHADIVLNGATGEVHLVEGSLPAPTTGEASIDPAQVEGYIELLTRHGATGWVWRSDAPDAALTIEAVLNGEVVSTATADVLREDLRDSGHGTGRYGFVLKFPAPLGGDIVPQIRLSAQPGVVLGGASGTLEMRDLEAERAGQTVSAPDPSMVEGYIELVTRHEVSGWVWRADAPDMPLTVEAELDGQIIGAVLADGARPDLAEAGKGGGYHGFTLRFDRPLVGRGIPQVRLADQPSIVLGGATGTIQLTEGAGAPGGAAQTRSSADKRRSPMLEVAPELAQKLNFKQFYGHAAFDPAKPSILVVAHAAAPHLFGSERSFIDMVRGISALGYNVYVVLPRNAPDYTNMLRRHAVYVSTFQYGWWKKDEAINPDAVALFSQMIRAMKIKIVHSNTIMLRECLRAARQCDVQSMVHVRELIDHDDALIKVIGASCDDIIEEVRSSANWVIGNSDVTSRVFNKTNRTFTVYNTVDLQELAMDNPIRGGKVRFGLVSSNIPKKGLADVVEIARLCETRCPNAEFLLIGPESEAVKALKKGQVEGVVPKNILFPGYAASPVEAMAWANVILSLSHFAESFGRTVLEAMAAQRPVIAYAWGAIPELVEDGVTGHLIPYRTPAAAVAFVERFCADPALVQSMGAAGLARAHAKFGRGTYVEQMRTVYDTVMAQIGRHAAMAAPIIKPAKLPTLKTVNEAPKIAYFCWHFPVPSETFVLSEVKELIDRGYDVMVFCRQSPHKGFDPGFSVPYERVASMEDLARRLVETGRTIVHAHFVYPTVTDMVWPACEKANIPFTFMAHAQDIFKYSNDEKNRLAEIGQSPLCVRMFTLSQYHLDFVISRGFPRNKVVINPNAVDTSRFTKAFQPGKDARSQRRIIAVHRFVPKKGLDLLIKAAPAISDLGVRIELYGYGDCEAEYRALIDELKLDNVFICGKLDHDEIPAVMQRADLFACPSVRTAEGDMDGIPTSIVESMAAGVPVLTTNIAGIPDLVVDGITGIMADPDPQSVADAIRRYYTMPANQVAAMIQAAQKKALQKHDVGRAVDVLTRVWENRTVDIVIVSWNGLKELAGVIDRIQHNTSLPYHLIVCDNQSSREAVADHLDAVWDRSDNVTIIHNNRNAMVGPGTNSAVDQGVSDVVIYVCGKEGFSFSQGWEIPFVHAFKHDPMVGLAGTVEKSPTYLTGADYPKGIRLFDKFRNKSFATDNPDRPFGHVQGGLFGMRRAMYDAIGGFSEAVPHDYTDVEYSFFIESCGWKMGPVENIVALFNKTRPSLSQRFDETVVVAHPCMLDELDTFAAVRAGKLHHCNICDWFGEAFTGDDAQCPSCESGRNDRTLYRWLGESAYMFRRLPCLSVGLEGAMEPVWAKQFQGPRLTMDALLAELYGKGRLPNKDGGLHLILVRVDADDAGDVGVIARELKRLLKPQGGTAIFQLKDERASWGGLGENVRRAMMRSGFVGTDHLYTSWAVQHAYSPMLVFTPAS</sequence>
<dbReference type="GO" id="GO:0016757">
    <property type="term" value="F:glycosyltransferase activity"/>
    <property type="evidence" value="ECO:0007669"/>
    <property type="project" value="UniProtKB-KW"/>
</dbReference>
<dbReference type="InterPro" id="IPR001173">
    <property type="entry name" value="Glyco_trans_2-like"/>
</dbReference>
<evidence type="ECO:0000313" key="6">
    <source>
        <dbReference type="Proteomes" id="UP001595681"/>
    </source>
</evidence>
<keyword evidence="5" id="KW-0328">Glycosyltransferase</keyword>
<dbReference type="InterPro" id="IPR029044">
    <property type="entry name" value="Nucleotide-diphossugar_trans"/>
</dbReference>
<organism evidence="5 6">
    <name type="scientific">Sphingobium rhizovicinum</name>
    <dbReference type="NCBI Taxonomy" id="432308"/>
    <lineage>
        <taxon>Bacteria</taxon>
        <taxon>Pseudomonadati</taxon>
        <taxon>Pseudomonadota</taxon>
        <taxon>Alphaproteobacteria</taxon>
        <taxon>Sphingomonadales</taxon>
        <taxon>Sphingomonadaceae</taxon>
        <taxon>Sphingobium</taxon>
    </lineage>
</organism>
<feature type="domain" description="Glycosyltransferase 2-like" evidence="3">
    <location>
        <begin position="1352"/>
        <end position="1435"/>
    </location>
</feature>
<name>A0ABV7NDK5_9SPHN</name>
<dbReference type="Pfam" id="PF13692">
    <property type="entry name" value="Glyco_trans_1_4"/>
    <property type="match status" value="1"/>
</dbReference>
<dbReference type="Gene3D" id="3.90.550.10">
    <property type="entry name" value="Spore Coat Polysaccharide Biosynthesis Protein SpsA, Chain A"/>
    <property type="match status" value="1"/>
</dbReference>